<comment type="similarity">
    <text evidence="1">Belongs to the peptidase C40 family.</text>
</comment>
<feature type="compositionally biased region" description="Low complexity" evidence="7">
    <location>
        <begin position="132"/>
        <end position="150"/>
    </location>
</feature>
<dbReference type="PANTHER" id="PTHR47360:SF1">
    <property type="entry name" value="ENDOPEPTIDASE NLPC-RELATED"/>
    <property type="match status" value="1"/>
</dbReference>
<dbReference type="PROSITE" id="PS51782">
    <property type="entry name" value="LYSM"/>
    <property type="match status" value="3"/>
</dbReference>
<dbReference type="PROSITE" id="PS51935">
    <property type="entry name" value="NLPC_P60"/>
    <property type="match status" value="1"/>
</dbReference>
<keyword evidence="4" id="KW-0677">Repeat</keyword>
<keyword evidence="2" id="KW-0645">Protease</keyword>
<dbReference type="SUPFAM" id="SSF54001">
    <property type="entry name" value="Cysteine proteinases"/>
    <property type="match status" value="1"/>
</dbReference>
<dbReference type="InterPro" id="IPR036779">
    <property type="entry name" value="LysM_dom_sf"/>
</dbReference>
<evidence type="ECO:0000313" key="11">
    <source>
        <dbReference type="EMBL" id="KOS68641.1"/>
    </source>
</evidence>
<comment type="caution">
    <text evidence="11">The sequence shown here is derived from an EMBL/GenBank/DDBJ whole genome shotgun (WGS) entry which is preliminary data.</text>
</comment>
<evidence type="ECO:0000256" key="5">
    <source>
        <dbReference type="ARBA" id="ARBA00022801"/>
    </source>
</evidence>
<feature type="region of interest" description="Disordered" evidence="7">
    <location>
        <begin position="131"/>
        <end position="150"/>
    </location>
</feature>
<dbReference type="InterPro" id="IPR038765">
    <property type="entry name" value="Papain-like_cys_pep_sf"/>
</dbReference>
<dbReference type="EMBL" id="LGRV01000003">
    <property type="protein sequence ID" value="KOS68641.1"/>
    <property type="molecule type" value="Genomic_DNA"/>
</dbReference>
<feature type="chain" id="PRO_5046225005" description="Peptidoglycan hydrolase" evidence="8">
    <location>
        <begin position="28"/>
        <end position="330"/>
    </location>
</feature>
<keyword evidence="6" id="KW-0788">Thiol protease</keyword>
<dbReference type="Proteomes" id="UP000050668">
    <property type="component" value="Unassembled WGS sequence"/>
</dbReference>
<reference evidence="12" key="1">
    <citation type="submission" date="2015-07" db="EMBL/GenBank/DDBJ databases">
        <title>Fjat-14205 dsm 2895.</title>
        <authorList>
            <person name="Liu B."/>
            <person name="Wang J."/>
            <person name="Zhu Y."/>
            <person name="Liu G."/>
            <person name="Chen Q."/>
            <person name="Chen Z."/>
            <person name="Lan J."/>
            <person name="Che J."/>
            <person name="Ge C."/>
            <person name="Shi H."/>
            <person name="Pan Z."/>
            <person name="Liu X."/>
        </authorList>
    </citation>
    <scope>NUCLEOTIDE SEQUENCE [LARGE SCALE GENOMIC DNA]</scope>
    <source>
        <strain evidence="12">DSM 25560</strain>
    </source>
</reference>
<dbReference type="Gene3D" id="3.10.350.10">
    <property type="entry name" value="LysM domain"/>
    <property type="match status" value="3"/>
</dbReference>
<dbReference type="Pfam" id="PF01476">
    <property type="entry name" value="LysM"/>
    <property type="match status" value="3"/>
</dbReference>
<dbReference type="SMART" id="SM00257">
    <property type="entry name" value="LysM"/>
    <property type="match status" value="3"/>
</dbReference>
<feature type="domain" description="LysM" evidence="9">
    <location>
        <begin position="28"/>
        <end position="71"/>
    </location>
</feature>
<evidence type="ECO:0000259" key="10">
    <source>
        <dbReference type="PROSITE" id="PS51935"/>
    </source>
</evidence>
<name>A0ABR5K1N7_9BACI</name>
<dbReference type="RefSeq" id="WP_053583482.1">
    <property type="nucleotide sequence ID" value="NZ_LGRV01000003.1"/>
</dbReference>
<evidence type="ECO:0000256" key="6">
    <source>
        <dbReference type="ARBA" id="ARBA00022807"/>
    </source>
</evidence>
<evidence type="ECO:0000313" key="12">
    <source>
        <dbReference type="Proteomes" id="UP000050668"/>
    </source>
</evidence>
<keyword evidence="3 8" id="KW-0732">Signal</keyword>
<evidence type="ECO:0000259" key="9">
    <source>
        <dbReference type="PROSITE" id="PS51782"/>
    </source>
</evidence>
<feature type="domain" description="LysM" evidence="9">
    <location>
        <begin position="150"/>
        <end position="193"/>
    </location>
</feature>
<evidence type="ECO:0000256" key="2">
    <source>
        <dbReference type="ARBA" id="ARBA00022670"/>
    </source>
</evidence>
<dbReference type="Pfam" id="PF00877">
    <property type="entry name" value="NLPC_P60"/>
    <property type="match status" value="1"/>
</dbReference>
<evidence type="ECO:0000256" key="8">
    <source>
        <dbReference type="SAM" id="SignalP"/>
    </source>
</evidence>
<dbReference type="PANTHER" id="PTHR47360">
    <property type="entry name" value="MUREIN DD-ENDOPEPTIDASE MEPS/MUREIN LD-CARBOXYPEPTIDASE"/>
    <property type="match status" value="1"/>
</dbReference>
<evidence type="ECO:0000256" key="3">
    <source>
        <dbReference type="ARBA" id="ARBA00022729"/>
    </source>
</evidence>
<evidence type="ECO:0008006" key="13">
    <source>
        <dbReference type="Google" id="ProtNLM"/>
    </source>
</evidence>
<dbReference type="InterPro" id="IPR000064">
    <property type="entry name" value="NLP_P60_dom"/>
</dbReference>
<protein>
    <recommendedName>
        <fullName evidence="13">Peptidoglycan hydrolase</fullName>
    </recommendedName>
</protein>
<proteinExistence type="inferred from homology"/>
<feature type="signal peptide" evidence="8">
    <location>
        <begin position="1"/>
        <end position="27"/>
    </location>
</feature>
<dbReference type="InterPro" id="IPR052062">
    <property type="entry name" value="Murein_DD/LD_carboxypeptidase"/>
</dbReference>
<keyword evidence="12" id="KW-1185">Reference proteome</keyword>
<feature type="domain" description="LysM" evidence="9">
    <location>
        <begin position="86"/>
        <end position="129"/>
    </location>
</feature>
<dbReference type="InterPro" id="IPR018392">
    <property type="entry name" value="LysM"/>
</dbReference>
<sequence length="330" mass="34986">MNKWTSKIAAITVGTTVLLTSVGQASAASYTVKSGDSLSKIAKEYNISYETIMKTNNLTSTLIFPGQQLIIGKNQTSNTPAPSSTTSYTVKSGDTLSKIGSQYGVSYQTLMEWNKLSSTLIHIGQKLVVKGSTTSTTNPPSNTSSSSNTSTYIVKSGDTLSKIGSKYGISYQTIMKLNNLTSTKISVGQKLIVSGSTTSKPTVKPDSPNSSVGNTIVSIAKQYKGVKYVFGGSSPSGFDCSGFISYVYNKAGISTSRLSAAGYYNASTPVSTPQIGDLVFFSNTYKSGVSHVGIYIGGNQMISASGYYVQISNIDGAYWEDHFTGYGRLN</sequence>
<accession>A0ABR5K1N7</accession>
<evidence type="ECO:0000256" key="1">
    <source>
        <dbReference type="ARBA" id="ARBA00007074"/>
    </source>
</evidence>
<keyword evidence="5" id="KW-0378">Hydrolase</keyword>
<evidence type="ECO:0000256" key="4">
    <source>
        <dbReference type="ARBA" id="ARBA00022737"/>
    </source>
</evidence>
<gene>
    <name evidence="11" type="ORF">AEA09_08845</name>
</gene>
<dbReference type="CDD" id="cd00118">
    <property type="entry name" value="LysM"/>
    <property type="match status" value="3"/>
</dbReference>
<feature type="domain" description="NlpC/P60" evidence="10">
    <location>
        <begin position="210"/>
        <end position="330"/>
    </location>
</feature>
<dbReference type="SUPFAM" id="SSF54106">
    <property type="entry name" value="LysM domain"/>
    <property type="match status" value="3"/>
</dbReference>
<dbReference type="Gene3D" id="3.90.1720.10">
    <property type="entry name" value="endopeptidase domain like (from Nostoc punctiforme)"/>
    <property type="match status" value="1"/>
</dbReference>
<organism evidence="11 12">
    <name type="scientific">Lysinibacillus contaminans</name>
    <dbReference type="NCBI Taxonomy" id="1293441"/>
    <lineage>
        <taxon>Bacteria</taxon>
        <taxon>Bacillati</taxon>
        <taxon>Bacillota</taxon>
        <taxon>Bacilli</taxon>
        <taxon>Bacillales</taxon>
        <taxon>Bacillaceae</taxon>
        <taxon>Lysinibacillus</taxon>
    </lineage>
</organism>
<evidence type="ECO:0000256" key="7">
    <source>
        <dbReference type="SAM" id="MobiDB-lite"/>
    </source>
</evidence>